<evidence type="ECO:0000256" key="3">
    <source>
        <dbReference type="ARBA" id="ARBA00022801"/>
    </source>
</evidence>
<keyword evidence="3 6" id="KW-0378">Hydrolase</keyword>
<organism evidence="8 9">
    <name type="scientific">Seminavis robusta</name>
    <dbReference type="NCBI Taxonomy" id="568900"/>
    <lineage>
        <taxon>Eukaryota</taxon>
        <taxon>Sar</taxon>
        <taxon>Stramenopiles</taxon>
        <taxon>Ochrophyta</taxon>
        <taxon>Bacillariophyta</taxon>
        <taxon>Bacillariophyceae</taxon>
        <taxon>Bacillariophycidae</taxon>
        <taxon>Naviculales</taxon>
        <taxon>Naviculaceae</taxon>
        <taxon>Seminavis</taxon>
    </lineage>
</organism>
<name>A0A9N8DPI3_9STRA</name>
<dbReference type="Gene3D" id="1.10.1370.30">
    <property type="match status" value="2"/>
</dbReference>
<comment type="cofactor">
    <cofactor evidence="6">
        <name>Zn(2+)</name>
        <dbReference type="ChEBI" id="CHEBI:29105"/>
    </cofactor>
    <text evidence="6">Binds 1 zinc ion.</text>
</comment>
<dbReference type="GO" id="GO:0004222">
    <property type="term" value="F:metalloendopeptidase activity"/>
    <property type="evidence" value="ECO:0007669"/>
    <property type="project" value="InterPro"/>
</dbReference>
<dbReference type="GO" id="GO:0006518">
    <property type="term" value="P:peptide metabolic process"/>
    <property type="evidence" value="ECO:0007669"/>
    <property type="project" value="TreeGrafter"/>
</dbReference>
<comment type="caution">
    <text evidence="8">The sequence shown here is derived from an EMBL/GenBank/DDBJ whole genome shotgun (WGS) entry which is preliminary data.</text>
</comment>
<dbReference type="GO" id="GO:0006508">
    <property type="term" value="P:proteolysis"/>
    <property type="evidence" value="ECO:0007669"/>
    <property type="project" value="UniProtKB-KW"/>
</dbReference>
<dbReference type="EMBL" id="CAICTM010000277">
    <property type="protein sequence ID" value="CAB9506763.1"/>
    <property type="molecule type" value="Genomic_DNA"/>
</dbReference>
<evidence type="ECO:0000313" key="8">
    <source>
        <dbReference type="EMBL" id="CAB9506763.1"/>
    </source>
</evidence>
<evidence type="ECO:0000256" key="6">
    <source>
        <dbReference type="RuleBase" id="RU003435"/>
    </source>
</evidence>
<evidence type="ECO:0000259" key="7">
    <source>
        <dbReference type="Pfam" id="PF01432"/>
    </source>
</evidence>
<reference evidence="8" key="1">
    <citation type="submission" date="2020-06" db="EMBL/GenBank/DDBJ databases">
        <authorList>
            <consortium name="Plant Systems Biology data submission"/>
        </authorList>
    </citation>
    <scope>NUCLEOTIDE SEQUENCE</scope>
    <source>
        <strain evidence="8">D6</strain>
    </source>
</reference>
<evidence type="ECO:0000256" key="1">
    <source>
        <dbReference type="ARBA" id="ARBA00022670"/>
    </source>
</evidence>
<feature type="domain" description="Peptidase M3A/M3B catalytic" evidence="7">
    <location>
        <begin position="159"/>
        <end position="566"/>
    </location>
</feature>
<dbReference type="OrthoDB" id="534666at2759"/>
<dbReference type="InterPro" id="IPR045090">
    <property type="entry name" value="Pept_M3A_M3B"/>
</dbReference>
<dbReference type="SUPFAM" id="SSF55486">
    <property type="entry name" value="Metalloproteases ('zincins'), catalytic domain"/>
    <property type="match status" value="1"/>
</dbReference>
<proteinExistence type="inferred from homology"/>
<evidence type="ECO:0000256" key="4">
    <source>
        <dbReference type="ARBA" id="ARBA00022833"/>
    </source>
</evidence>
<dbReference type="PANTHER" id="PTHR11804:SF84">
    <property type="entry name" value="SACCHAROLYSIN"/>
    <property type="match status" value="1"/>
</dbReference>
<evidence type="ECO:0000256" key="2">
    <source>
        <dbReference type="ARBA" id="ARBA00022723"/>
    </source>
</evidence>
<dbReference type="Pfam" id="PF01432">
    <property type="entry name" value="Peptidase_M3"/>
    <property type="match status" value="1"/>
</dbReference>
<keyword evidence="9" id="KW-1185">Reference proteome</keyword>
<dbReference type="GO" id="GO:0046872">
    <property type="term" value="F:metal ion binding"/>
    <property type="evidence" value="ECO:0007669"/>
    <property type="project" value="UniProtKB-UniRule"/>
</dbReference>
<dbReference type="InterPro" id="IPR001567">
    <property type="entry name" value="Pept_M3A_M3B_dom"/>
</dbReference>
<keyword evidence="1 6" id="KW-0645">Protease</keyword>
<gene>
    <name evidence="8" type="ORF">SEMRO_278_G106490.1</name>
</gene>
<evidence type="ECO:0000313" key="9">
    <source>
        <dbReference type="Proteomes" id="UP001153069"/>
    </source>
</evidence>
<dbReference type="AlphaFoldDB" id="A0A9N8DPI3"/>
<evidence type="ECO:0000256" key="5">
    <source>
        <dbReference type="ARBA" id="ARBA00023049"/>
    </source>
</evidence>
<dbReference type="PANTHER" id="PTHR11804">
    <property type="entry name" value="PROTEASE M3 THIMET OLIGOPEPTIDASE-RELATED"/>
    <property type="match status" value="1"/>
</dbReference>
<protein>
    <submittedName>
        <fullName evidence="8">Peptidase family M3</fullName>
    </submittedName>
</protein>
<accession>A0A9N8DPI3</accession>
<keyword evidence="2 6" id="KW-0479">Metal-binding</keyword>
<keyword evidence="5 6" id="KW-0482">Metalloprotease</keyword>
<dbReference type="Proteomes" id="UP001153069">
    <property type="component" value="Unassembled WGS sequence"/>
</dbReference>
<sequence>MTTNPQEIAAQAFVDDFNKEYEAKHLAFEKQFWGNKMALSSTPEDTYSSDLLSSTKAEMENLLSDPTVLQRAQEFRNNLIMAEKKDTPPEDNLMKTLDIIIKTCKCYDMSSAPEARKLREDTSKLESSLELARNRSLTLGYTLLDGTFQETSSVGLRNVMKTHQEEAVRKSAYDALRSIGPFCLGHGFVEIIKLRNRMAKSLGFQDYYDYKVTNSEGFGKDKLFQILDTLEQGTRPIMEKARTELERRFGKEALEPWNTGFMISGTAQARMDTYFPFGKAVERYVRSYAAMGISYEGSVMNLDLLERKNKHDNGFCHWPAVAWVKPDGSFQPATTNFTSCADPKAVGSGLAALTVLCHEAGHAAHFANVKQPSPLFSQERAPTSVPYAENQSMFLDSLVGDAAWRAVYARNDKNEPIPFDLIEEEVRSNHPFAVFQLRGMLSVSYFEKALYELPEEEVTADKIKELADETELKIQGGYSIRPILAYPHIISDEASCYYHGYTLAEMSVHQTRCFFKERDGFIVDNPKVGPTLTEAYWRCGNSRAFLEIVKDLTGKELAGESWVDALKESVDDKVQRERREYDEALAKAESQTTVVNDDLNAILNMTIRFVDGDTLIADSSKVEGGILGACQAFETFVEAR</sequence>
<comment type="similarity">
    <text evidence="6">Belongs to the peptidase M3 family.</text>
</comment>
<keyword evidence="4 6" id="KW-0862">Zinc</keyword>